<evidence type="ECO:0000313" key="2">
    <source>
        <dbReference type="EMBL" id="AFJ61302.1"/>
    </source>
</evidence>
<dbReference type="Gene3D" id="3.40.50.1820">
    <property type="entry name" value="alpha/beta hydrolase"/>
    <property type="match status" value="1"/>
</dbReference>
<dbReference type="InterPro" id="IPR050266">
    <property type="entry name" value="AB_hydrolase_sf"/>
</dbReference>
<dbReference type="EC" id="3.-.-.-" evidence="2"/>
<dbReference type="GO" id="GO:0016020">
    <property type="term" value="C:membrane"/>
    <property type="evidence" value="ECO:0007669"/>
    <property type="project" value="TreeGrafter"/>
</dbReference>
<dbReference type="KEGG" id="bqy:MUS_1282"/>
<dbReference type="AlphaFoldDB" id="I2C3S8"/>
<keyword evidence="2" id="KW-0378">Hydrolase</keyword>
<name>I2C3S8_BACAY</name>
<sequence>MNKITNTGKMQDIGGIKLYYEFFERQNENITVIFESGYGCPSASWDPIKGEISKFAQFFIYDRAGLGKSEKDDRPKDSKQSVENLRTLLQNANIKPPYMLVGHSFGGANVRLYACTYPEEVAAVILLDSCHEDQNKIMPPLFSEETRSLYFNQFSVEGSLSEIQDSFEQIDKCTSLGDIPLIVVSAGLQSYHTTESFAAWNLFQRDFLRLSTNSKHIVVKNASHGLHVDQPQIIVDIIKDTLKEIQKLV</sequence>
<dbReference type="RefSeq" id="WP_014417481.1">
    <property type="nucleotide sequence ID" value="NC_017061.1"/>
</dbReference>
<proteinExistence type="predicted"/>
<dbReference type="HOGENOM" id="CLU_020336_9_3_9"/>
<dbReference type="InterPro" id="IPR000073">
    <property type="entry name" value="AB_hydrolase_1"/>
</dbReference>
<dbReference type="GO" id="GO:0016787">
    <property type="term" value="F:hydrolase activity"/>
    <property type="evidence" value="ECO:0007669"/>
    <property type="project" value="UniProtKB-KW"/>
</dbReference>
<gene>
    <name evidence="2" type="primary">yqjL</name>
    <name evidence="2" type="ORF">MUS_1282</name>
</gene>
<dbReference type="PRINTS" id="PR00111">
    <property type="entry name" value="ABHYDROLASE"/>
</dbReference>
<evidence type="ECO:0000259" key="1">
    <source>
        <dbReference type="Pfam" id="PF00561"/>
    </source>
</evidence>
<reference evidence="2 3" key="1">
    <citation type="journal article" date="2012" name="J. Biotechnol.">
        <title>Genome sequence of the plant growth promoting strain Bacillus amyloliquefaciens subsp. plantarum B9601-Y2 and expression of mersacidin and other secondary metabolites.</title>
        <authorList>
            <person name="He P."/>
            <person name="Hao K."/>
            <person name="Blom J."/>
            <person name="Ruckert C."/>
            <person name="Vater J."/>
            <person name="Mao Z."/>
            <person name="Wu Y."/>
            <person name="Hou M."/>
            <person name="He P."/>
            <person name="He Y."/>
            <person name="Borriss R."/>
        </authorList>
    </citation>
    <scope>NUCLEOTIDE SEQUENCE [LARGE SCALE GENOMIC DNA]</scope>
    <source>
        <strain evidence="2">Y2</strain>
    </source>
</reference>
<dbReference type="EMBL" id="CP003332">
    <property type="protein sequence ID" value="AFJ61302.1"/>
    <property type="molecule type" value="Genomic_DNA"/>
</dbReference>
<dbReference type="PATRIC" id="fig|1126211.3.peg.1208"/>
<dbReference type="InterPro" id="IPR029058">
    <property type="entry name" value="AB_hydrolase_fold"/>
</dbReference>
<dbReference type="Pfam" id="PF00561">
    <property type="entry name" value="Abhydrolase_1"/>
    <property type="match status" value="1"/>
</dbReference>
<dbReference type="SUPFAM" id="SSF53474">
    <property type="entry name" value="alpha/beta-Hydrolases"/>
    <property type="match status" value="1"/>
</dbReference>
<dbReference type="PANTHER" id="PTHR43798">
    <property type="entry name" value="MONOACYLGLYCEROL LIPASE"/>
    <property type="match status" value="1"/>
</dbReference>
<organism evidence="2 3">
    <name type="scientific">Bacillus amyloliquefaciens (strain Y2)</name>
    <name type="common">Bacillus amyloliquefaciens subsp. plantarum (strain B9601-Y2)</name>
    <dbReference type="NCBI Taxonomy" id="1155777"/>
    <lineage>
        <taxon>Bacteria</taxon>
        <taxon>Bacillati</taxon>
        <taxon>Bacillota</taxon>
        <taxon>Bacilli</taxon>
        <taxon>Bacillales</taxon>
        <taxon>Bacillaceae</taxon>
        <taxon>Bacillus</taxon>
        <taxon>Bacillus amyloliquefaciens group</taxon>
    </lineage>
</organism>
<accession>I2C3S8</accession>
<evidence type="ECO:0000313" key="3">
    <source>
        <dbReference type="Proteomes" id="UP000002878"/>
    </source>
</evidence>
<feature type="domain" description="AB hydrolase-1" evidence="1">
    <location>
        <begin position="32"/>
        <end position="152"/>
    </location>
</feature>
<protein>
    <submittedName>
        <fullName evidence="2">Alpha/beta hydrolase, putative</fullName>
        <ecNumber evidence="2">3.-.-.-</ecNumber>
    </submittedName>
</protein>
<dbReference type="PANTHER" id="PTHR43798:SF33">
    <property type="entry name" value="HYDROLASE, PUTATIVE (AFU_ORTHOLOGUE AFUA_2G14860)-RELATED"/>
    <property type="match status" value="1"/>
</dbReference>
<dbReference type="Proteomes" id="UP000002878">
    <property type="component" value="Chromosome"/>
</dbReference>
<dbReference type="KEGG" id="bya:BANAU_1135"/>